<dbReference type="InterPro" id="IPR029058">
    <property type="entry name" value="AB_hydrolase_fold"/>
</dbReference>
<dbReference type="GO" id="GO:0016788">
    <property type="term" value="F:hydrolase activity, acting on ester bonds"/>
    <property type="evidence" value="ECO:0007669"/>
    <property type="project" value="InterPro"/>
</dbReference>
<accession>A0A4V3FV18</accession>
<dbReference type="Pfam" id="PF07819">
    <property type="entry name" value="PGAP1"/>
    <property type="match status" value="1"/>
</dbReference>
<evidence type="ECO:0000259" key="1">
    <source>
        <dbReference type="Pfam" id="PF07819"/>
    </source>
</evidence>
<gene>
    <name evidence="2" type="ORF">CLV71_101232</name>
</gene>
<feature type="domain" description="GPI inositol-deacylase PGAP1-like alpha/beta" evidence="1">
    <location>
        <begin position="85"/>
        <end position="131"/>
    </location>
</feature>
<name>A0A4V3FV18_9PSEU</name>
<evidence type="ECO:0000313" key="2">
    <source>
        <dbReference type="EMBL" id="TDV57361.1"/>
    </source>
</evidence>
<dbReference type="PANTHER" id="PTHR37574">
    <property type="entry name" value="LIPASE B"/>
    <property type="match status" value="1"/>
</dbReference>
<dbReference type="Gene3D" id="3.40.50.1820">
    <property type="entry name" value="alpha/beta hydrolase"/>
    <property type="match status" value="1"/>
</dbReference>
<dbReference type="SUPFAM" id="SSF53474">
    <property type="entry name" value="alpha/beta-Hydrolases"/>
    <property type="match status" value="1"/>
</dbReference>
<dbReference type="Proteomes" id="UP000294927">
    <property type="component" value="Unassembled WGS sequence"/>
</dbReference>
<dbReference type="EMBL" id="SOCP01000001">
    <property type="protein sequence ID" value="TDV57361.1"/>
    <property type="molecule type" value="Genomic_DNA"/>
</dbReference>
<comment type="caution">
    <text evidence="2">The sequence shown here is derived from an EMBL/GenBank/DDBJ whole genome shotgun (WGS) entry which is preliminary data.</text>
</comment>
<dbReference type="PANTHER" id="PTHR37574:SF1">
    <property type="entry name" value="LIPASE B"/>
    <property type="match status" value="1"/>
</dbReference>
<keyword evidence="2" id="KW-0378">Hydrolase</keyword>
<proteinExistence type="predicted"/>
<evidence type="ECO:0000313" key="3">
    <source>
        <dbReference type="Proteomes" id="UP000294927"/>
    </source>
</evidence>
<sequence length="242" mass="24225">MAVVVVAVAAVVAVRVASGGREGTPAQDRPGPILLVPGYGGARDALSTLADRLRRAGRDARVLTLPGDGTGDLNAQVRVLADAAEATGAPSVDVIGYSAGGVVARLWVGGDGARLVRRVVTLGSPLHGTEIAAAGGVLAPGACPVACRQLSPGSALLDGIGDPAGVPWLSLWTEDDQTVVPPDSARLPGAVNVSLQQICPDAVVSHSQLPTDPLVTGIVLEALDDQPLTAPAASDCARLRAG</sequence>
<dbReference type="AlphaFoldDB" id="A0A4V3FV18"/>
<keyword evidence="3" id="KW-1185">Reference proteome</keyword>
<dbReference type="InterPro" id="IPR053228">
    <property type="entry name" value="Stereospecific_Lipase"/>
</dbReference>
<organism evidence="2 3">
    <name type="scientific">Actinophytocola oryzae</name>
    <dbReference type="NCBI Taxonomy" id="502181"/>
    <lineage>
        <taxon>Bacteria</taxon>
        <taxon>Bacillati</taxon>
        <taxon>Actinomycetota</taxon>
        <taxon>Actinomycetes</taxon>
        <taxon>Pseudonocardiales</taxon>
        <taxon>Pseudonocardiaceae</taxon>
    </lineage>
</organism>
<protein>
    <submittedName>
        <fullName evidence="2">Triacylglycerol esterase/lipase EstA (Alpha/beta hydrolase family)</fullName>
    </submittedName>
</protein>
<reference evidence="2 3" key="1">
    <citation type="submission" date="2019-03" db="EMBL/GenBank/DDBJ databases">
        <title>Genomic Encyclopedia of Archaeal and Bacterial Type Strains, Phase II (KMG-II): from individual species to whole genera.</title>
        <authorList>
            <person name="Goeker M."/>
        </authorList>
    </citation>
    <scope>NUCLEOTIDE SEQUENCE [LARGE SCALE GENOMIC DNA]</scope>
    <source>
        <strain evidence="2 3">DSM 45499</strain>
    </source>
</reference>
<dbReference type="InterPro" id="IPR012908">
    <property type="entry name" value="PGAP1-ab_dom-like"/>
</dbReference>